<evidence type="ECO:0000313" key="3">
    <source>
        <dbReference type="Proteomes" id="UP000501690"/>
    </source>
</evidence>
<feature type="region of interest" description="Disordered" evidence="1">
    <location>
        <begin position="1"/>
        <end position="28"/>
    </location>
</feature>
<dbReference type="Proteomes" id="UP000501690">
    <property type="component" value="Linkage Group LG9"/>
</dbReference>
<gene>
    <name evidence="2" type="ORF">DEO72_LG9g1051</name>
</gene>
<evidence type="ECO:0000256" key="1">
    <source>
        <dbReference type="SAM" id="MobiDB-lite"/>
    </source>
</evidence>
<feature type="compositionally biased region" description="Basic and acidic residues" evidence="1">
    <location>
        <begin position="155"/>
        <end position="170"/>
    </location>
</feature>
<name>A0A4D6MZE1_VIGUN</name>
<evidence type="ECO:0000313" key="2">
    <source>
        <dbReference type="EMBL" id="QCE06042.1"/>
    </source>
</evidence>
<accession>A0A4D6MZE1</accession>
<organism evidence="2 3">
    <name type="scientific">Vigna unguiculata</name>
    <name type="common">Cowpea</name>
    <dbReference type="NCBI Taxonomy" id="3917"/>
    <lineage>
        <taxon>Eukaryota</taxon>
        <taxon>Viridiplantae</taxon>
        <taxon>Streptophyta</taxon>
        <taxon>Embryophyta</taxon>
        <taxon>Tracheophyta</taxon>
        <taxon>Spermatophyta</taxon>
        <taxon>Magnoliopsida</taxon>
        <taxon>eudicotyledons</taxon>
        <taxon>Gunneridae</taxon>
        <taxon>Pentapetalae</taxon>
        <taxon>rosids</taxon>
        <taxon>fabids</taxon>
        <taxon>Fabales</taxon>
        <taxon>Fabaceae</taxon>
        <taxon>Papilionoideae</taxon>
        <taxon>50 kb inversion clade</taxon>
        <taxon>NPAAA clade</taxon>
        <taxon>indigoferoid/millettioid clade</taxon>
        <taxon>Phaseoleae</taxon>
        <taxon>Vigna</taxon>
    </lineage>
</organism>
<dbReference type="AlphaFoldDB" id="A0A4D6MZE1"/>
<feature type="region of interest" description="Disordered" evidence="1">
    <location>
        <begin position="155"/>
        <end position="178"/>
    </location>
</feature>
<reference evidence="2 3" key="1">
    <citation type="submission" date="2019-04" db="EMBL/GenBank/DDBJ databases">
        <title>An improved genome assembly and genetic linkage map for asparagus bean, Vigna unguiculata ssp. sesquipedialis.</title>
        <authorList>
            <person name="Xia Q."/>
            <person name="Zhang R."/>
            <person name="Dong Y."/>
        </authorList>
    </citation>
    <scope>NUCLEOTIDE SEQUENCE [LARGE SCALE GENOMIC DNA]</scope>
    <source>
        <tissue evidence="2">Leaf</tissue>
    </source>
</reference>
<protein>
    <submittedName>
        <fullName evidence="2">Uncharacterized protein</fullName>
    </submittedName>
</protein>
<sequence>MAATAATGEVEGELQREGQQRWQPRSGRWRRDWSDYGRRLTADESPAAWRGWQQQVAVAAAAFFTNDVGDPSMTRCYGGGRAATRGPTELQRRGRAVEVEFQTREAVWPNGGLRGQGFAVVQRTTVAMAASTARGGGAVCIRITVVERRSGAEEEVADAKKKTRNERESNRNCLAAQPLPPGDAPEVSVVLEFGLNRLAGLNVRQATRHSVWVFLAFGKLVINKVEEIGTHGLIDIETWGGVGSGAGRALAPGSGKVPPGDLGLFRLAALGATPGRNSADIDLCLGGEVHIKLLLRGDTSGEVRGWWITCVGLRAGRSVEQDYERGGYTALGLRSWPRTNSLFLFVYGDDCVIRYMGADVNTGDVEDAQATDGAGRALAPGSGKVPPGDLGLFRLAALGATPGRNSADIDLCLGGEVHIKLLLRGDTSGEVRGWWITCVGLRAGRSVEQDYERGGYTALGLRSWPRTNSLFLFVYGDDCVIRYMGADVNTGDVEDAQATE</sequence>
<keyword evidence="3" id="KW-1185">Reference proteome</keyword>
<dbReference type="EMBL" id="CP039353">
    <property type="protein sequence ID" value="QCE06042.1"/>
    <property type="molecule type" value="Genomic_DNA"/>
</dbReference>
<proteinExistence type="predicted"/>